<dbReference type="InterPro" id="IPR016120">
    <property type="entry name" value="Sig_transdc_His_kin_SpoOB"/>
</dbReference>
<dbReference type="OrthoDB" id="3173688at2"/>
<protein>
    <recommendedName>
        <fullName evidence="5">Sensor histidine kinase NatK-like C-terminal domain-containing protein</fullName>
    </recommendedName>
</protein>
<dbReference type="GO" id="GO:0000155">
    <property type="term" value="F:phosphorelay sensor kinase activity"/>
    <property type="evidence" value="ECO:0007669"/>
    <property type="project" value="InterPro"/>
</dbReference>
<keyword evidence="2" id="KW-0808">Transferase</keyword>
<dbReference type="STRING" id="160454.RV10_GL002620"/>
<evidence type="ECO:0000259" key="5">
    <source>
        <dbReference type="Pfam" id="PF14501"/>
    </source>
</evidence>
<feature type="transmembrane region" description="Helical" evidence="4">
    <location>
        <begin position="37"/>
        <end position="53"/>
    </location>
</feature>
<dbReference type="Gene3D" id="3.30.565.10">
    <property type="entry name" value="Histidine kinase-like ATPase, C-terminal domain"/>
    <property type="match status" value="1"/>
</dbReference>
<feature type="transmembrane region" description="Helical" evidence="4">
    <location>
        <begin position="122"/>
        <end position="147"/>
    </location>
</feature>
<feature type="transmembrane region" description="Helical" evidence="4">
    <location>
        <begin position="92"/>
        <end position="116"/>
    </location>
</feature>
<feature type="transmembrane region" description="Helical" evidence="4">
    <location>
        <begin position="159"/>
        <end position="181"/>
    </location>
</feature>
<dbReference type="PANTHER" id="PTHR40448:SF1">
    <property type="entry name" value="TWO-COMPONENT SENSOR HISTIDINE KINASE"/>
    <property type="match status" value="1"/>
</dbReference>
<keyword evidence="1" id="KW-0597">Phosphoprotein</keyword>
<dbReference type="HOGENOM" id="CLU_020211_13_0_9"/>
<feature type="transmembrane region" description="Helical" evidence="4">
    <location>
        <begin position="193"/>
        <end position="210"/>
    </location>
</feature>
<keyword evidence="4" id="KW-1133">Transmembrane helix</keyword>
<evidence type="ECO:0000256" key="4">
    <source>
        <dbReference type="SAM" id="Phobius"/>
    </source>
</evidence>
<keyword evidence="3" id="KW-0418">Kinase</keyword>
<keyword evidence="4" id="KW-0812">Transmembrane</keyword>
<dbReference type="GO" id="GO:0042802">
    <property type="term" value="F:identical protein binding"/>
    <property type="evidence" value="ECO:0007669"/>
    <property type="project" value="TreeGrafter"/>
</dbReference>
<dbReference type="eggNOG" id="COG3290">
    <property type="taxonomic scope" value="Bacteria"/>
</dbReference>
<feature type="domain" description="Sensor histidine kinase NatK-like C-terminal" evidence="5">
    <location>
        <begin position="331"/>
        <end position="424"/>
    </location>
</feature>
<sequence>MEILGDFFPVTILLTLCTGLLFLSFFPVKSKVPKRSLFLWLYLLAIPYYYLSIVVNDPDFGQLRFFLNFLCILCFLFCTQFFFIGKIYQKGLVAILYLVFTIISETVVAMFSRMILPEKELYIFFTNGLGNKVAMIINLLLVFSLWSSRKKRDISIQRNFSIIQLLIALTCTASLGILIISVMGTNTFLIRDYFLMGAIGLLLLLFYIAFEMSDSLTKKNQEYQLQEQRHELLEEYYQQVEKHQQEVRKIKHDLKNQLYSVAGYLETNKEAKANQQINELIQQLDSNELPSFTQHTGLNALLRLHYQKIKQAGITCDFDIKCPEAIGFSDTDLSSLIGNILDNAREACELCDSRKYIQLKMMYFNHSLTVSCENSTDGKVTSLLTRKIDKNNHGLGLKSIRQIVEKYHGNLNPVIDDYSFKLSFSLFSTKDE</sequence>
<dbReference type="PANTHER" id="PTHR40448">
    <property type="entry name" value="TWO-COMPONENT SENSOR HISTIDINE KINASE"/>
    <property type="match status" value="1"/>
</dbReference>
<evidence type="ECO:0000256" key="3">
    <source>
        <dbReference type="ARBA" id="ARBA00022777"/>
    </source>
</evidence>
<dbReference type="InterPro" id="IPR032834">
    <property type="entry name" value="NatK-like_C"/>
</dbReference>
<dbReference type="AlphaFoldDB" id="R2SS75"/>
<keyword evidence="7" id="KW-1185">Reference proteome</keyword>
<dbReference type="Proteomes" id="UP000013782">
    <property type="component" value="Unassembled WGS sequence"/>
</dbReference>
<feature type="transmembrane region" description="Helical" evidence="4">
    <location>
        <begin position="65"/>
        <end position="85"/>
    </location>
</feature>
<keyword evidence="4" id="KW-0472">Membrane</keyword>
<gene>
    <name evidence="6" type="ORF">UAU_00799</name>
</gene>
<proteinExistence type="predicted"/>
<organism evidence="6 7">
    <name type="scientific">Enterococcus pallens ATCC BAA-351</name>
    <dbReference type="NCBI Taxonomy" id="1158607"/>
    <lineage>
        <taxon>Bacteria</taxon>
        <taxon>Bacillati</taxon>
        <taxon>Bacillota</taxon>
        <taxon>Bacilli</taxon>
        <taxon>Lactobacillales</taxon>
        <taxon>Enterococcaceae</taxon>
        <taxon>Enterococcus</taxon>
    </lineage>
</organism>
<dbReference type="SUPFAM" id="SSF55874">
    <property type="entry name" value="ATPase domain of HSP90 chaperone/DNA topoisomerase II/histidine kinase"/>
    <property type="match status" value="1"/>
</dbReference>
<evidence type="ECO:0000313" key="6">
    <source>
        <dbReference type="EMBL" id="EOH98125.1"/>
    </source>
</evidence>
<comment type="caution">
    <text evidence="6">The sequence shown here is derived from an EMBL/GenBank/DDBJ whole genome shotgun (WGS) entry which is preliminary data.</text>
</comment>
<reference evidence="6 7" key="1">
    <citation type="submission" date="2013-02" db="EMBL/GenBank/DDBJ databases">
        <title>The Genome Sequence of Enterococcus pallens BAA-351.</title>
        <authorList>
            <consortium name="The Broad Institute Genome Sequencing Platform"/>
            <consortium name="The Broad Institute Genome Sequencing Center for Infectious Disease"/>
            <person name="Earl A.M."/>
            <person name="Gilmore M.S."/>
            <person name="Lebreton F."/>
            <person name="Walker B."/>
            <person name="Young S.K."/>
            <person name="Zeng Q."/>
            <person name="Gargeya S."/>
            <person name="Fitzgerald M."/>
            <person name="Haas B."/>
            <person name="Abouelleil A."/>
            <person name="Alvarado L."/>
            <person name="Arachchi H.M."/>
            <person name="Berlin A.M."/>
            <person name="Chapman S.B."/>
            <person name="Dewar J."/>
            <person name="Goldberg J."/>
            <person name="Griggs A."/>
            <person name="Gujja S."/>
            <person name="Hansen M."/>
            <person name="Howarth C."/>
            <person name="Imamovic A."/>
            <person name="Larimer J."/>
            <person name="McCowan C."/>
            <person name="Murphy C."/>
            <person name="Neiman D."/>
            <person name="Pearson M."/>
            <person name="Priest M."/>
            <person name="Roberts A."/>
            <person name="Saif S."/>
            <person name="Shea T."/>
            <person name="Sisk P."/>
            <person name="Sykes S."/>
            <person name="Wortman J."/>
            <person name="Nusbaum C."/>
            <person name="Birren B."/>
        </authorList>
    </citation>
    <scope>NUCLEOTIDE SEQUENCE [LARGE SCALE GENOMIC DNA]</scope>
    <source>
        <strain evidence="6 7">ATCC BAA-351</strain>
    </source>
</reference>
<accession>R2SS75</accession>
<feature type="transmembrane region" description="Helical" evidence="4">
    <location>
        <begin position="6"/>
        <end position="25"/>
    </location>
</feature>
<dbReference type="PATRIC" id="fig|1158607.3.peg.801"/>
<dbReference type="EMBL" id="AJAQ01000001">
    <property type="protein sequence ID" value="EOH98125.1"/>
    <property type="molecule type" value="Genomic_DNA"/>
</dbReference>
<evidence type="ECO:0000256" key="1">
    <source>
        <dbReference type="ARBA" id="ARBA00022553"/>
    </source>
</evidence>
<evidence type="ECO:0000256" key="2">
    <source>
        <dbReference type="ARBA" id="ARBA00022679"/>
    </source>
</evidence>
<dbReference type="InterPro" id="IPR036890">
    <property type="entry name" value="HATPase_C_sf"/>
</dbReference>
<dbReference type="Pfam" id="PF14501">
    <property type="entry name" value="HATPase_c_5"/>
    <property type="match status" value="1"/>
</dbReference>
<dbReference type="CDD" id="cd16935">
    <property type="entry name" value="HATPase_AgrC-ComD-like"/>
    <property type="match status" value="1"/>
</dbReference>
<dbReference type="SUPFAM" id="SSF55890">
    <property type="entry name" value="Sporulation response regulatory protein Spo0B"/>
    <property type="match status" value="1"/>
</dbReference>
<name>R2SS75_9ENTE</name>
<evidence type="ECO:0000313" key="7">
    <source>
        <dbReference type="Proteomes" id="UP000013782"/>
    </source>
</evidence>